<dbReference type="Pfam" id="PF19814">
    <property type="entry name" value="DUF6297"/>
    <property type="match status" value="1"/>
</dbReference>
<evidence type="ECO:0000256" key="1">
    <source>
        <dbReference type="SAM" id="Phobius"/>
    </source>
</evidence>
<comment type="caution">
    <text evidence="2">The sequence shown here is derived from an EMBL/GenBank/DDBJ whole genome shotgun (WGS) entry which is preliminary data.</text>
</comment>
<keyword evidence="1" id="KW-0812">Transmembrane</keyword>
<feature type="transmembrane region" description="Helical" evidence="1">
    <location>
        <begin position="422"/>
        <end position="442"/>
    </location>
</feature>
<evidence type="ECO:0000313" key="2">
    <source>
        <dbReference type="EMBL" id="MBG0740535.1"/>
    </source>
</evidence>
<feature type="transmembrane region" description="Helical" evidence="1">
    <location>
        <begin position="100"/>
        <end position="122"/>
    </location>
</feature>
<feature type="transmembrane region" description="Helical" evidence="1">
    <location>
        <begin position="378"/>
        <end position="401"/>
    </location>
</feature>
<feature type="transmembrane region" description="Helical" evidence="1">
    <location>
        <begin position="143"/>
        <end position="166"/>
    </location>
</feature>
<dbReference type="RefSeq" id="WP_196397472.1">
    <property type="nucleotide sequence ID" value="NZ_JADNYM010000018.1"/>
</dbReference>
<feature type="transmembrane region" description="Helical" evidence="1">
    <location>
        <begin position="504"/>
        <end position="537"/>
    </location>
</feature>
<name>A0A931CQ75_9MICC</name>
<evidence type="ECO:0000313" key="3">
    <source>
        <dbReference type="Proteomes" id="UP000655366"/>
    </source>
</evidence>
<gene>
    <name evidence="2" type="ORF">IV500_14230</name>
</gene>
<feature type="transmembrane region" description="Helical" evidence="1">
    <location>
        <begin position="254"/>
        <end position="274"/>
    </location>
</feature>
<feature type="transmembrane region" description="Helical" evidence="1">
    <location>
        <begin position="353"/>
        <end position="372"/>
    </location>
</feature>
<feature type="transmembrane region" description="Helical" evidence="1">
    <location>
        <begin position="478"/>
        <end position="498"/>
    </location>
</feature>
<feature type="transmembrane region" description="Helical" evidence="1">
    <location>
        <begin position="46"/>
        <end position="67"/>
    </location>
</feature>
<keyword evidence="3" id="KW-1185">Reference proteome</keyword>
<sequence>MSYSTSTSEPAAAHGPTLSAKEIRRYTFKVGLARSEGGIMELISEIYTYVFGAVVLIVMSGAIIVGLRHSLGLGSEPAWSASALAPGFASLEPLQASATLMLTLAAALLSVQMNIGPIAMTVPQTFWWLGLPVRRRGFIQPGFFRSMIWPAAGAVAVVVPLSLGIGADSSPALVALATLCGAALALLLYGIAGWVQIVGGERWLRPLTGAVTVIAPLSLVATALINNAEKTRVDMSWLQYLPTSWPLLVADGQLWPLLVTAVAVAMLAVVYANLERLSSASLKSSAVASAYVAGSVLSMDASELSRSLSNGSRSGHSWIRLPLVFHRGTLTRRSVLTMLSAHLTMQLRQPATLVRVLVLAAIPASLASVQFLGNATLIAVVLYFCAHFAVTGLGSVARFAAGNPSVDALMPLPAKTVRRVHYVIPAVGMTLWVIICFALLHVLGVGSWPLIILAVLAGPGLGGATLRAAFRPTPDWNMPAVATAMGPIPTGAIRSFLIGPDLTLISLLPVLICLISGVVPLLAFPIQLALTLIAYAWGTKVRKPKKKGDGGIFGLPAAAPKR</sequence>
<dbReference type="InterPro" id="IPR046264">
    <property type="entry name" value="DUF6297"/>
</dbReference>
<feature type="transmembrane region" description="Helical" evidence="1">
    <location>
        <begin position="448"/>
        <end position="466"/>
    </location>
</feature>
<feature type="transmembrane region" description="Helical" evidence="1">
    <location>
        <begin position="172"/>
        <end position="195"/>
    </location>
</feature>
<dbReference type="Proteomes" id="UP000655366">
    <property type="component" value="Unassembled WGS sequence"/>
</dbReference>
<keyword evidence="1" id="KW-0472">Membrane</keyword>
<protein>
    <submittedName>
        <fullName evidence="2">Uncharacterized protein</fullName>
    </submittedName>
</protein>
<dbReference type="EMBL" id="JADNYM010000018">
    <property type="protein sequence ID" value="MBG0740535.1"/>
    <property type="molecule type" value="Genomic_DNA"/>
</dbReference>
<feature type="transmembrane region" description="Helical" evidence="1">
    <location>
        <begin position="207"/>
        <end position="225"/>
    </location>
</feature>
<keyword evidence="1" id="KW-1133">Transmembrane helix</keyword>
<reference evidence="2 3" key="1">
    <citation type="submission" date="2020-11" db="EMBL/GenBank/DDBJ databases">
        <title>Arthrobacter antarcticus sp. nov., isolated from Antarctic Soil.</title>
        <authorList>
            <person name="Li J."/>
        </authorList>
    </citation>
    <scope>NUCLEOTIDE SEQUENCE [LARGE SCALE GENOMIC DNA]</scope>
    <source>
        <strain evidence="2 3">Z1-20</strain>
    </source>
</reference>
<dbReference type="AlphaFoldDB" id="A0A931CQ75"/>
<accession>A0A931CQ75</accession>
<organism evidence="2 3">
    <name type="scientific">Arthrobacter terrae</name>
    <dbReference type="NCBI Taxonomy" id="2935737"/>
    <lineage>
        <taxon>Bacteria</taxon>
        <taxon>Bacillati</taxon>
        <taxon>Actinomycetota</taxon>
        <taxon>Actinomycetes</taxon>
        <taxon>Micrococcales</taxon>
        <taxon>Micrococcaceae</taxon>
        <taxon>Arthrobacter</taxon>
    </lineage>
</organism>
<proteinExistence type="predicted"/>